<name>A0A656DAD2_KRYT1</name>
<reference evidence="1 2" key="1">
    <citation type="submission" date="2015-11" db="EMBL/GenBank/DDBJ databases">
        <authorList>
            <person name="Varghese N."/>
        </authorList>
    </citation>
    <scope>NUCLEOTIDE SEQUENCE [LARGE SCALE GENOMIC DNA]</scope>
    <source>
        <strain evidence="1 2">JGI-24</strain>
    </source>
</reference>
<dbReference type="EMBL" id="CZVU01000103">
    <property type="protein sequence ID" value="CUT04861.1"/>
    <property type="molecule type" value="Genomic_DNA"/>
</dbReference>
<dbReference type="SUPFAM" id="SSF48695">
    <property type="entry name" value="Multiheme cytochromes"/>
    <property type="match status" value="1"/>
</dbReference>
<feature type="non-terminal residue" evidence="1">
    <location>
        <position position="113"/>
    </location>
</feature>
<evidence type="ECO:0000313" key="1">
    <source>
        <dbReference type="EMBL" id="CUT04861.1"/>
    </source>
</evidence>
<gene>
    <name evidence="1" type="ORF">JGI24_01577</name>
</gene>
<sequence length="113" mass="12394">MGEKLTRKQFLELTAKSAVGGAIGFSIINLANNVRAQSQITWPLPYEILDTEHVRKLGHQFYWTGKGCCYGAFKAIVYAMHEKVGEPFTTLLPLCEMMIFGHGGGVGGDGFIL</sequence>
<evidence type="ECO:0008006" key="3">
    <source>
        <dbReference type="Google" id="ProtNLM"/>
    </source>
</evidence>
<evidence type="ECO:0000313" key="2">
    <source>
        <dbReference type="Proteomes" id="UP000243065"/>
    </source>
</evidence>
<proteinExistence type="predicted"/>
<protein>
    <recommendedName>
        <fullName evidence="3">Tat (Twin-arginine translocation) pathway signal sequence</fullName>
    </recommendedName>
</protein>
<keyword evidence="2" id="KW-1185">Reference proteome</keyword>
<organism evidence="1 2">
    <name type="scientific">Kryptobacter tengchongensis</name>
    <dbReference type="NCBI Taxonomy" id="1643429"/>
    <lineage>
        <taxon>Bacteria</taxon>
        <taxon>Pseudomonadati</taxon>
        <taxon>Candidatus Kryptoniota</taxon>
        <taxon>Candidatus Kryptobacter</taxon>
    </lineage>
</organism>
<accession>A0A656DAD2</accession>
<dbReference type="InterPro" id="IPR036280">
    <property type="entry name" value="Multihaem_cyt_sf"/>
</dbReference>
<dbReference type="Proteomes" id="UP000243065">
    <property type="component" value="Unassembled WGS sequence"/>
</dbReference>
<dbReference type="AlphaFoldDB" id="A0A656DAD2"/>